<evidence type="ECO:0000256" key="1">
    <source>
        <dbReference type="SAM" id="SignalP"/>
    </source>
</evidence>
<dbReference type="RefSeq" id="WP_025164530.1">
    <property type="nucleotide sequence ID" value="NZ_AWSQ01000001.1"/>
</dbReference>
<dbReference type="InterPro" id="IPR006869">
    <property type="entry name" value="DUF547"/>
</dbReference>
<dbReference type="Pfam" id="PF04784">
    <property type="entry name" value="DUF547"/>
    <property type="match status" value="1"/>
</dbReference>
<evidence type="ECO:0000313" key="3">
    <source>
        <dbReference type="EMBL" id="KFX71685.1"/>
    </source>
</evidence>
<protein>
    <recommendedName>
        <fullName evidence="2">DUF547 domain-containing protein</fullName>
    </recommendedName>
</protein>
<proteinExistence type="predicted"/>
<evidence type="ECO:0000259" key="2">
    <source>
        <dbReference type="Pfam" id="PF04784"/>
    </source>
</evidence>
<organism evidence="3 4">
    <name type="scientific">Pseudomonas taeanensis MS-3</name>
    <dbReference type="NCBI Taxonomy" id="1395571"/>
    <lineage>
        <taxon>Bacteria</taxon>
        <taxon>Pseudomonadati</taxon>
        <taxon>Pseudomonadota</taxon>
        <taxon>Gammaproteobacteria</taxon>
        <taxon>Pseudomonadales</taxon>
        <taxon>Pseudomonadaceae</taxon>
        <taxon>Pseudomonas</taxon>
    </lineage>
</organism>
<comment type="caution">
    <text evidence="3">The sequence shown here is derived from an EMBL/GenBank/DDBJ whole genome shotgun (WGS) entry which is preliminary data.</text>
</comment>
<gene>
    <name evidence="3" type="ORF">TMS3_0107105</name>
</gene>
<dbReference type="EMBL" id="AWSQ01000001">
    <property type="protein sequence ID" value="KFX71685.1"/>
    <property type="molecule type" value="Genomic_DNA"/>
</dbReference>
<dbReference type="PANTHER" id="PTHR46361:SF3">
    <property type="entry name" value="ELECTRON CARRIER_ PROTEIN DISULFIDE OXIDOREDUCTASE"/>
    <property type="match status" value="1"/>
</dbReference>
<name>A0A0A1YP41_9PSED</name>
<sequence length="261" mass="29951">MRPLLLILMLWLSSPLHASNFDHEHRQWTRLLEQHISWVNQGVASTVDYQGFKQDQAELTRYLATLSDVSRPQFDGWSRDQRLAFLLNAYNAFTVQLILDHYPLESIKDIGGLFSSPWKQAFIPLLGQTLSLDQIEHSMIRAPGAYDEPRIHFAANCASVGCPALRSEAFVASTLDGQLEDSQQRFLKDRSRNRFDSASGHFQVSKIFDWYGEDFAKRWGSLDNYLIQQTPLLTAPEQRPAANNTPKVEFLDYDWSLNQSN</sequence>
<accession>A0A0A1YP41</accession>
<feature type="domain" description="DUF547" evidence="2">
    <location>
        <begin position="75"/>
        <end position="187"/>
    </location>
</feature>
<dbReference type="PANTHER" id="PTHR46361">
    <property type="entry name" value="ELECTRON CARRIER/ PROTEIN DISULFIDE OXIDOREDUCTASE"/>
    <property type="match status" value="1"/>
</dbReference>
<feature type="chain" id="PRO_5001984430" description="DUF547 domain-containing protein" evidence="1">
    <location>
        <begin position="19"/>
        <end position="261"/>
    </location>
</feature>
<evidence type="ECO:0000313" key="4">
    <source>
        <dbReference type="Proteomes" id="UP000030063"/>
    </source>
</evidence>
<dbReference type="Proteomes" id="UP000030063">
    <property type="component" value="Unassembled WGS sequence"/>
</dbReference>
<dbReference type="AlphaFoldDB" id="A0A0A1YP41"/>
<dbReference type="eggNOG" id="COG0398">
    <property type="taxonomic scope" value="Bacteria"/>
</dbReference>
<dbReference type="STRING" id="1395571.TMS3_0107105"/>
<keyword evidence="4" id="KW-1185">Reference proteome</keyword>
<feature type="signal peptide" evidence="1">
    <location>
        <begin position="1"/>
        <end position="18"/>
    </location>
</feature>
<reference evidence="3 4" key="1">
    <citation type="journal article" date="2014" name="Genome Announc.">
        <title>Draft Genome Sequence of Petroleum Oil-Degrading Marine Bacterium Pseudomonas taeanensis Strain MS-3, Isolated from a Crude Oil-Contaminated Seashore.</title>
        <authorList>
            <person name="Lee S.Y."/>
            <person name="Kim S.H."/>
            <person name="Lee D.G."/>
            <person name="Shin S."/>
            <person name="Yun S.H."/>
            <person name="Choi C.W."/>
            <person name="Chung Y.H."/>
            <person name="Choi J.S."/>
            <person name="Kahng H.Y."/>
            <person name="Kim S.I."/>
        </authorList>
    </citation>
    <scope>NUCLEOTIDE SEQUENCE [LARGE SCALE GENOMIC DNA]</scope>
    <source>
        <strain evidence="3 4">MS-3</strain>
    </source>
</reference>
<dbReference type="OrthoDB" id="526867at2"/>
<keyword evidence="1" id="KW-0732">Signal</keyword>